<proteinExistence type="predicted"/>
<protein>
    <submittedName>
        <fullName evidence="2">Uncharacterized protein</fullName>
    </submittedName>
</protein>
<evidence type="ECO:0000256" key="1">
    <source>
        <dbReference type="SAM" id="MobiDB-lite"/>
    </source>
</evidence>
<comment type="caution">
    <text evidence="2">The sequence shown here is derived from an EMBL/GenBank/DDBJ whole genome shotgun (WGS) entry which is preliminary data.</text>
</comment>
<dbReference type="AlphaFoldDB" id="A0A388KJX5"/>
<reference evidence="2 3" key="1">
    <citation type="journal article" date="2018" name="Cell">
        <title>The Chara Genome: Secondary Complexity and Implications for Plant Terrestrialization.</title>
        <authorList>
            <person name="Nishiyama T."/>
            <person name="Sakayama H."/>
            <person name="Vries J.D."/>
            <person name="Buschmann H."/>
            <person name="Saint-Marcoux D."/>
            <person name="Ullrich K.K."/>
            <person name="Haas F.B."/>
            <person name="Vanderstraeten L."/>
            <person name="Becker D."/>
            <person name="Lang D."/>
            <person name="Vosolsobe S."/>
            <person name="Rombauts S."/>
            <person name="Wilhelmsson P.K.I."/>
            <person name="Janitza P."/>
            <person name="Kern R."/>
            <person name="Heyl A."/>
            <person name="Rumpler F."/>
            <person name="Villalobos L.I.A.C."/>
            <person name="Clay J.M."/>
            <person name="Skokan R."/>
            <person name="Toyoda A."/>
            <person name="Suzuki Y."/>
            <person name="Kagoshima H."/>
            <person name="Schijlen E."/>
            <person name="Tajeshwar N."/>
            <person name="Catarino B."/>
            <person name="Hetherington A.J."/>
            <person name="Saltykova A."/>
            <person name="Bonnot C."/>
            <person name="Breuninger H."/>
            <person name="Symeonidi A."/>
            <person name="Radhakrishnan G.V."/>
            <person name="Van Nieuwerburgh F."/>
            <person name="Deforce D."/>
            <person name="Chang C."/>
            <person name="Karol K.G."/>
            <person name="Hedrich R."/>
            <person name="Ulvskov P."/>
            <person name="Glockner G."/>
            <person name="Delwiche C.F."/>
            <person name="Petrasek J."/>
            <person name="Van de Peer Y."/>
            <person name="Friml J."/>
            <person name="Beilby M."/>
            <person name="Dolan L."/>
            <person name="Kohara Y."/>
            <person name="Sugano S."/>
            <person name="Fujiyama A."/>
            <person name="Delaux P.-M."/>
            <person name="Quint M."/>
            <person name="TheiBen G."/>
            <person name="Hagemann M."/>
            <person name="Harholt J."/>
            <person name="Dunand C."/>
            <person name="Zachgo S."/>
            <person name="Langdale J."/>
            <person name="Maumus F."/>
            <person name="Straeten D.V.D."/>
            <person name="Gould S.B."/>
            <person name="Rensing S.A."/>
        </authorList>
    </citation>
    <scope>NUCLEOTIDE SEQUENCE [LARGE SCALE GENOMIC DNA]</scope>
    <source>
        <strain evidence="2 3">S276</strain>
    </source>
</reference>
<evidence type="ECO:0000313" key="2">
    <source>
        <dbReference type="EMBL" id="GBG70326.1"/>
    </source>
</evidence>
<sequence>MVLARVEIGIMTGAVKTSTPQEAMSAEETGTSRFTVSASESKSLRLHTPTTPIGRGWTVSSSTQAHEHDEDQIGEIREFLPSLTSHVAEVS</sequence>
<keyword evidence="3" id="KW-1185">Reference proteome</keyword>
<dbReference type="Proteomes" id="UP000265515">
    <property type="component" value="Unassembled WGS sequence"/>
</dbReference>
<accession>A0A388KJX5</accession>
<feature type="region of interest" description="Disordered" evidence="1">
    <location>
        <begin position="19"/>
        <end position="69"/>
    </location>
</feature>
<evidence type="ECO:0000313" key="3">
    <source>
        <dbReference type="Proteomes" id="UP000265515"/>
    </source>
</evidence>
<dbReference type="Gramene" id="GBG70326">
    <property type="protein sequence ID" value="GBG70326"/>
    <property type="gene ID" value="CBR_g6454"/>
</dbReference>
<name>A0A388KJX5_CHABU</name>
<gene>
    <name evidence="2" type="ORF">CBR_g6454</name>
</gene>
<dbReference type="EMBL" id="BFEA01000129">
    <property type="protein sequence ID" value="GBG70326.1"/>
    <property type="molecule type" value="Genomic_DNA"/>
</dbReference>
<organism evidence="2 3">
    <name type="scientific">Chara braunii</name>
    <name type="common">Braun's stonewort</name>
    <dbReference type="NCBI Taxonomy" id="69332"/>
    <lineage>
        <taxon>Eukaryota</taxon>
        <taxon>Viridiplantae</taxon>
        <taxon>Streptophyta</taxon>
        <taxon>Charophyceae</taxon>
        <taxon>Charales</taxon>
        <taxon>Characeae</taxon>
        <taxon>Chara</taxon>
    </lineage>
</organism>
<feature type="compositionally biased region" description="Polar residues" evidence="1">
    <location>
        <begin position="19"/>
        <end position="41"/>
    </location>
</feature>